<sequence length="180" mass="19303">MSSSSSPRGFALSSRLVHWVMAVLILAMLGLGLFIAHSSTTHYVTLLHLHLITGVSLLVLVIVRLLNRFVVPTPELPTDLTTPMRLGAIGAHLALYGLMIAQPLVGWAMLSAGGYPITLGGSVTLPPLIAPDPALWANLRQLHTILAYSFIAVILLHIVAALFHGLIRRDHVLSSMVSGK</sequence>
<dbReference type="InterPro" id="IPR011577">
    <property type="entry name" value="Cyt_b561_bac/Ni-Hgenase"/>
</dbReference>
<proteinExistence type="inferred from homology"/>
<gene>
    <name evidence="15" type="ORF">AA15669_1222</name>
</gene>
<keyword evidence="4" id="KW-1003">Cell membrane</keyword>
<evidence type="ECO:0000256" key="1">
    <source>
        <dbReference type="ARBA" id="ARBA00001970"/>
    </source>
</evidence>
<evidence type="ECO:0000259" key="14">
    <source>
        <dbReference type="Pfam" id="PF01292"/>
    </source>
</evidence>
<name>A0ABQ0NZA5_9PROT</name>
<feature type="transmembrane region" description="Helical" evidence="13">
    <location>
        <begin position="86"/>
        <end position="110"/>
    </location>
</feature>
<feature type="transmembrane region" description="Helical" evidence="13">
    <location>
        <begin position="16"/>
        <end position="37"/>
    </location>
</feature>
<evidence type="ECO:0000256" key="3">
    <source>
        <dbReference type="ARBA" id="ARBA00022448"/>
    </source>
</evidence>
<dbReference type="InterPro" id="IPR016174">
    <property type="entry name" value="Di-haem_cyt_TM"/>
</dbReference>
<keyword evidence="8" id="KW-0249">Electron transport</keyword>
<feature type="transmembrane region" description="Helical" evidence="13">
    <location>
        <begin position="43"/>
        <end position="66"/>
    </location>
</feature>
<feature type="domain" description="Cytochrome b561 bacterial/Ni-hydrogenase" evidence="14">
    <location>
        <begin position="11"/>
        <end position="179"/>
    </location>
</feature>
<comment type="similarity">
    <text evidence="12">Belongs to the cytochrome b561 family.</text>
</comment>
<accession>A0ABQ0NZA5</accession>
<evidence type="ECO:0000256" key="12">
    <source>
        <dbReference type="ARBA" id="ARBA00037975"/>
    </source>
</evidence>
<evidence type="ECO:0000256" key="10">
    <source>
        <dbReference type="ARBA" id="ARBA00023004"/>
    </source>
</evidence>
<dbReference type="Pfam" id="PF01292">
    <property type="entry name" value="Ni_hydr_CYTB"/>
    <property type="match status" value="1"/>
</dbReference>
<dbReference type="InterPro" id="IPR052168">
    <property type="entry name" value="Cytochrome_b561_oxidase"/>
</dbReference>
<evidence type="ECO:0000313" key="16">
    <source>
        <dbReference type="Proteomes" id="UP001062901"/>
    </source>
</evidence>
<dbReference type="PANTHER" id="PTHR30529:SF6">
    <property type="entry name" value="BLL0291 PROTEIN"/>
    <property type="match status" value="1"/>
</dbReference>
<evidence type="ECO:0000256" key="8">
    <source>
        <dbReference type="ARBA" id="ARBA00022982"/>
    </source>
</evidence>
<evidence type="ECO:0000256" key="13">
    <source>
        <dbReference type="SAM" id="Phobius"/>
    </source>
</evidence>
<protein>
    <submittedName>
        <fullName evidence="15">Cytochrome B561</fullName>
    </submittedName>
</protein>
<feature type="transmembrane region" description="Helical" evidence="13">
    <location>
        <begin position="145"/>
        <end position="167"/>
    </location>
</feature>
<keyword evidence="6 13" id="KW-0812">Transmembrane</keyword>
<evidence type="ECO:0000256" key="7">
    <source>
        <dbReference type="ARBA" id="ARBA00022723"/>
    </source>
</evidence>
<comment type="caution">
    <text evidence="15">The sequence shown here is derived from an EMBL/GenBank/DDBJ whole genome shotgun (WGS) entry which is preliminary data.</text>
</comment>
<dbReference type="PANTHER" id="PTHR30529">
    <property type="entry name" value="CYTOCHROME B561"/>
    <property type="match status" value="1"/>
</dbReference>
<comment type="subcellular location">
    <subcellularLocation>
        <location evidence="2">Cell membrane</location>
        <topology evidence="2">Multi-pass membrane protein</topology>
    </subcellularLocation>
</comment>
<dbReference type="EMBL" id="BAQD01000021">
    <property type="protein sequence ID" value="GBQ07090.1"/>
    <property type="molecule type" value="Genomic_DNA"/>
</dbReference>
<keyword evidence="11 13" id="KW-0472">Membrane</keyword>
<dbReference type="Gene3D" id="1.20.950.20">
    <property type="entry name" value="Transmembrane di-heme cytochromes, Chain C"/>
    <property type="match status" value="1"/>
</dbReference>
<comment type="cofactor">
    <cofactor evidence="1">
        <name>heme b</name>
        <dbReference type="ChEBI" id="CHEBI:60344"/>
    </cofactor>
</comment>
<organism evidence="15 16">
    <name type="scientific">Saccharibacter floricola DSM 15669</name>
    <dbReference type="NCBI Taxonomy" id="1123227"/>
    <lineage>
        <taxon>Bacteria</taxon>
        <taxon>Pseudomonadati</taxon>
        <taxon>Pseudomonadota</taxon>
        <taxon>Alphaproteobacteria</taxon>
        <taxon>Acetobacterales</taxon>
        <taxon>Acetobacteraceae</taxon>
        <taxon>Saccharibacter</taxon>
    </lineage>
</organism>
<keyword evidence="10" id="KW-0408">Iron</keyword>
<evidence type="ECO:0000313" key="15">
    <source>
        <dbReference type="EMBL" id="GBQ07090.1"/>
    </source>
</evidence>
<evidence type="ECO:0000256" key="4">
    <source>
        <dbReference type="ARBA" id="ARBA00022475"/>
    </source>
</evidence>
<dbReference type="RefSeq" id="WP_018980494.1">
    <property type="nucleotide sequence ID" value="NZ_BAQD01000021.1"/>
</dbReference>
<evidence type="ECO:0000256" key="11">
    <source>
        <dbReference type="ARBA" id="ARBA00023136"/>
    </source>
</evidence>
<dbReference type="Proteomes" id="UP001062901">
    <property type="component" value="Unassembled WGS sequence"/>
</dbReference>
<evidence type="ECO:0000256" key="6">
    <source>
        <dbReference type="ARBA" id="ARBA00022692"/>
    </source>
</evidence>
<keyword evidence="7" id="KW-0479">Metal-binding</keyword>
<keyword evidence="16" id="KW-1185">Reference proteome</keyword>
<evidence type="ECO:0000256" key="9">
    <source>
        <dbReference type="ARBA" id="ARBA00022989"/>
    </source>
</evidence>
<reference evidence="15" key="1">
    <citation type="submission" date="2013-04" db="EMBL/GenBank/DDBJ databases">
        <title>The genome sequencing project of 58 acetic acid bacteria.</title>
        <authorList>
            <person name="Okamoto-Kainuma A."/>
            <person name="Ishikawa M."/>
            <person name="Umino S."/>
            <person name="Koizumi Y."/>
            <person name="Shiwa Y."/>
            <person name="Yoshikawa H."/>
            <person name="Matsutani M."/>
            <person name="Matsushita K."/>
        </authorList>
    </citation>
    <scope>NUCLEOTIDE SEQUENCE</scope>
    <source>
        <strain evidence="15">DSM 15669</strain>
    </source>
</reference>
<dbReference type="SUPFAM" id="SSF81342">
    <property type="entry name" value="Transmembrane di-heme cytochromes"/>
    <property type="match status" value="1"/>
</dbReference>
<evidence type="ECO:0000256" key="5">
    <source>
        <dbReference type="ARBA" id="ARBA00022617"/>
    </source>
</evidence>
<keyword evidence="3" id="KW-0813">Transport</keyword>
<evidence type="ECO:0000256" key="2">
    <source>
        <dbReference type="ARBA" id="ARBA00004651"/>
    </source>
</evidence>
<keyword evidence="5" id="KW-0349">Heme</keyword>
<keyword evidence="9 13" id="KW-1133">Transmembrane helix</keyword>